<protein>
    <submittedName>
        <fullName evidence="1">Uncharacterized protein</fullName>
    </submittedName>
</protein>
<sequence length="50" mass="6103">TDFHLNWLEIESMPDRLRKRQHFAKDMKLYHLELYNMIQDTNPISEALSL</sequence>
<reference evidence="1" key="1">
    <citation type="submission" date="2014-12" db="EMBL/GenBank/DDBJ databases">
        <title>Insight into the proteome of Arion vulgaris.</title>
        <authorList>
            <person name="Aradska J."/>
            <person name="Bulat T."/>
            <person name="Smidak R."/>
            <person name="Sarate P."/>
            <person name="Gangsoo J."/>
            <person name="Sialana F."/>
            <person name="Bilban M."/>
            <person name="Lubec G."/>
        </authorList>
    </citation>
    <scope>NUCLEOTIDE SEQUENCE</scope>
    <source>
        <tissue evidence="1">Skin</tissue>
    </source>
</reference>
<dbReference type="EMBL" id="HACG01018890">
    <property type="protein sequence ID" value="CEK65755.1"/>
    <property type="molecule type" value="Transcribed_RNA"/>
</dbReference>
<organism evidence="1">
    <name type="scientific">Arion vulgaris</name>
    <dbReference type="NCBI Taxonomy" id="1028688"/>
    <lineage>
        <taxon>Eukaryota</taxon>
        <taxon>Metazoa</taxon>
        <taxon>Spiralia</taxon>
        <taxon>Lophotrochozoa</taxon>
        <taxon>Mollusca</taxon>
        <taxon>Gastropoda</taxon>
        <taxon>Heterobranchia</taxon>
        <taxon>Euthyneura</taxon>
        <taxon>Panpulmonata</taxon>
        <taxon>Eupulmonata</taxon>
        <taxon>Stylommatophora</taxon>
        <taxon>Helicina</taxon>
        <taxon>Arionoidea</taxon>
        <taxon>Arionidae</taxon>
        <taxon>Arion</taxon>
    </lineage>
</organism>
<gene>
    <name evidence="1" type="primary">ORF56159</name>
</gene>
<evidence type="ECO:0000313" key="1">
    <source>
        <dbReference type="EMBL" id="CEK65755.1"/>
    </source>
</evidence>
<dbReference type="AlphaFoldDB" id="A0A0B6ZDE3"/>
<accession>A0A0B6ZDE3</accession>
<proteinExistence type="predicted"/>
<name>A0A0B6ZDE3_9EUPU</name>
<feature type="non-terminal residue" evidence="1">
    <location>
        <position position="1"/>
    </location>
</feature>